<feature type="transmembrane region" description="Helical" evidence="2">
    <location>
        <begin position="106"/>
        <end position="127"/>
    </location>
</feature>
<comment type="caution">
    <text evidence="3">The sequence shown here is derived from an EMBL/GenBank/DDBJ whole genome shotgun (WGS) entry which is preliminary data.</text>
</comment>
<evidence type="ECO:0000313" key="4">
    <source>
        <dbReference type="Proteomes" id="UP001230188"/>
    </source>
</evidence>
<name>A0AAD7UM19_9STRA</name>
<feature type="transmembrane region" description="Helical" evidence="2">
    <location>
        <begin position="133"/>
        <end position="153"/>
    </location>
</feature>
<feature type="transmembrane region" description="Helical" evidence="2">
    <location>
        <begin position="28"/>
        <end position="47"/>
    </location>
</feature>
<sequence>MASIAELAVVSTVPTCIGFWKREYGVSYAYGSAMVAGAVLVLQTEIARGPAAWHAWAHLVYGVRLCLFLLWREVNVERFRRMREKIEEMAPPSETLGERILTRSPFILGCSMLYFCMSLPLLASARGTTTRAFAWPPLVAAYIGLVMAAVGDIHKSLAKARRGEMALVTTGLYRVMRHPNYTGEQLLWAASAVVGLALSTPVTRPFKTLFTWTAILLGQLGIQFVLMNATASLNDRQREKYGDDPDYRTWRAFLGFEIKKQMDQPSDTTSGVDDDRDHPDGDDKAVEASPP</sequence>
<reference evidence="3" key="1">
    <citation type="submission" date="2023-01" db="EMBL/GenBank/DDBJ databases">
        <title>Metagenome sequencing of chrysophaentin producing Chrysophaeum taylorii.</title>
        <authorList>
            <person name="Davison J."/>
            <person name="Bewley C."/>
        </authorList>
    </citation>
    <scope>NUCLEOTIDE SEQUENCE</scope>
    <source>
        <strain evidence="3">NIES-1699</strain>
    </source>
</reference>
<dbReference type="Proteomes" id="UP001230188">
    <property type="component" value="Unassembled WGS sequence"/>
</dbReference>
<keyword evidence="2" id="KW-1133">Transmembrane helix</keyword>
<dbReference type="Pfam" id="PF06966">
    <property type="entry name" value="DUF1295"/>
    <property type="match status" value="1"/>
</dbReference>
<organism evidence="3 4">
    <name type="scientific">Chrysophaeum taylorii</name>
    <dbReference type="NCBI Taxonomy" id="2483200"/>
    <lineage>
        <taxon>Eukaryota</taxon>
        <taxon>Sar</taxon>
        <taxon>Stramenopiles</taxon>
        <taxon>Ochrophyta</taxon>
        <taxon>Pelagophyceae</taxon>
        <taxon>Pelagomonadales</taxon>
        <taxon>Pelagomonadaceae</taxon>
        <taxon>Chrysophaeum</taxon>
    </lineage>
</organism>
<protein>
    <recommendedName>
        <fullName evidence="5">Steroid 5-alpha reductase C-terminal domain-containing protein</fullName>
    </recommendedName>
</protein>
<dbReference type="PANTHER" id="PTHR32251:SF15">
    <property type="entry name" value="3-OXO-5-ALPHA-STEROID 4-DEHYDROGENASE (DUF1295)"/>
    <property type="match status" value="1"/>
</dbReference>
<gene>
    <name evidence="3" type="ORF">CTAYLR_002471</name>
</gene>
<evidence type="ECO:0000256" key="1">
    <source>
        <dbReference type="SAM" id="MobiDB-lite"/>
    </source>
</evidence>
<keyword evidence="4" id="KW-1185">Reference proteome</keyword>
<feature type="region of interest" description="Disordered" evidence="1">
    <location>
        <begin position="258"/>
        <end position="291"/>
    </location>
</feature>
<dbReference type="InterPro" id="IPR010721">
    <property type="entry name" value="UstE-like"/>
</dbReference>
<evidence type="ECO:0008006" key="5">
    <source>
        <dbReference type="Google" id="ProtNLM"/>
    </source>
</evidence>
<feature type="transmembrane region" description="Helical" evidence="2">
    <location>
        <begin position="209"/>
        <end position="231"/>
    </location>
</feature>
<dbReference type="GO" id="GO:0016020">
    <property type="term" value="C:membrane"/>
    <property type="evidence" value="ECO:0007669"/>
    <property type="project" value="TreeGrafter"/>
</dbReference>
<dbReference type="PANTHER" id="PTHR32251">
    <property type="entry name" value="3-OXO-5-ALPHA-STEROID 4-DEHYDROGENASE"/>
    <property type="match status" value="1"/>
</dbReference>
<evidence type="ECO:0000313" key="3">
    <source>
        <dbReference type="EMBL" id="KAJ8612150.1"/>
    </source>
</evidence>
<feature type="transmembrane region" description="Helical" evidence="2">
    <location>
        <begin position="186"/>
        <end position="203"/>
    </location>
</feature>
<dbReference type="AlphaFoldDB" id="A0AAD7UM19"/>
<feature type="transmembrane region" description="Helical" evidence="2">
    <location>
        <begin position="53"/>
        <end position="71"/>
    </location>
</feature>
<keyword evidence="2" id="KW-0472">Membrane</keyword>
<dbReference type="EMBL" id="JAQMWT010000057">
    <property type="protein sequence ID" value="KAJ8612150.1"/>
    <property type="molecule type" value="Genomic_DNA"/>
</dbReference>
<evidence type="ECO:0000256" key="2">
    <source>
        <dbReference type="SAM" id="Phobius"/>
    </source>
</evidence>
<feature type="compositionally biased region" description="Basic and acidic residues" evidence="1">
    <location>
        <begin position="273"/>
        <end position="291"/>
    </location>
</feature>
<dbReference type="Gene3D" id="1.20.120.1630">
    <property type="match status" value="1"/>
</dbReference>
<proteinExistence type="predicted"/>
<keyword evidence="2" id="KW-0812">Transmembrane</keyword>
<accession>A0AAD7UM19</accession>